<keyword evidence="3" id="KW-1185">Reference proteome</keyword>
<keyword evidence="1" id="KW-0732">Signal</keyword>
<keyword evidence="2" id="KW-0378">Hydrolase</keyword>
<dbReference type="GO" id="GO:0016787">
    <property type="term" value="F:hydrolase activity"/>
    <property type="evidence" value="ECO:0007669"/>
    <property type="project" value="UniProtKB-KW"/>
</dbReference>
<reference evidence="2 3" key="1">
    <citation type="submission" date="2023-04" db="EMBL/GenBank/DDBJ databases">
        <title>Bacteroides pacosi sp. nov., isolated from the fecal material of an alpaca.</title>
        <authorList>
            <person name="Miller S."/>
            <person name="Hendry M."/>
            <person name="King J."/>
            <person name="Sankaranarayanan K."/>
            <person name="Lawson P.A."/>
        </authorList>
    </citation>
    <scope>NUCLEOTIDE SEQUENCE [LARGE SCALE GENOMIC DNA]</scope>
    <source>
        <strain evidence="2 3">A2-P53</strain>
    </source>
</reference>
<organism evidence="2 3">
    <name type="scientific">Bacteroides vicugnae</name>
    <dbReference type="NCBI Taxonomy" id="3037989"/>
    <lineage>
        <taxon>Bacteria</taxon>
        <taxon>Pseudomonadati</taxon>
        <taxon>Bacteroidota</taxon>
        <taxon>Bacteroidia</taxon>
        <taxon>Bacteroidales</taxon>
        <taxon>Bacteroidaceae</taxon>
        <taxon>Bacteroides</taxon>
    </lineage>
</organism>
<dbReference type="InterPro" id="IPR005198">
    <property type="entry name" value="Glyco_hydro_76"/>
</dbReference>
<name>A0ABU5HVI0_9BACE</name>
<feature type="signal peptide" evidence="1">
    <location>
        <begin position="1"/>
        <end position="24"/>
    </location>
</feature>
<dbReference type="PANTHER" id="PTHR47791:SF4">
    <property type="entry name" value="(PUTATIVE SECRETED PROTEIN)-RELATED"/>
    <property type="match status" value="1"/>
</dbReference>
<dbReference type="RefSeq" id="WP_298046090.1">
    <property type="nucleotide sequence ID" value="NZ_JARZAK010000015.1"/>
</dbReference>
<dbReference type="PANTHER" id="PTHR47791">
    <property type="entry name" value="MEIOTICALLY UP-REGULATED GENE 191 PROTEIN"/>
    <property type="match status" value="1"/>
</dbReference>
<dbReference type="Proteomes" id="UP001292913">
    <property type="component" value="Unassembled WGS sequence"/>
</dbReference>
<dbReference type="InterPro" id="IPR008928">
    <property type="entry name" value="6-hairpin_glycosidase_sf"/>
</dbReference>
<accession>A0ABU5HVI0</accession>
<dbReference type="Gene3D" id="1.50.10.20">
    <property type="match status" value="1"/>
</dbReference>
<dbReference type="InterPro" id="IPR053169">
    <property type="entry name" value="MUG_Protein"/>
</dbReference>
<dbReference type="EMBL" id="JARZAK010000015">
    <property type="protein sequence ID" value="MDY7259779.1"/>
    <property type="molecule type" value="Genomic_DNA"/>
</dbReference>
<evidence type="ECO:0000313" key="3">
    <source>
        <dbReference type="Proteomes" id="UP001292913"/>
    </source>
</evidence>
<protein>
    <submittedName>
        <fullName evidence="2">Glycoside hydrolase family 76 protein</fullName>
    </submittedName>
</protein>
<evidence type="ECO:0000313" key="2">
    <source>
        <dbReference type="EMBL" id="MDY7259779.1"/>
    </source>
</evidence>
<evidence type="ECO:0000256" key="1">
    <source>
        <dbReference type="SAM" id="SignalP"/>
    </source>
</evidence>
<sequence length="523" mass="59714">MKVIYELFVYSLFSLLMLSACSDADDVVADGALAGDNISPVSSFSVETTNADNELLVKWVNPINRDLDMVEISYRDVSEELTRASFSPGCITLPAQSGEEGEYLLTVPYFSLYEVSAVAISKSGQRSVIESKRLTPYREEEEVPELQLPAMLNRAHSYMTTLIGLYFGKSSRSCWRTWYPYNGGAYWDGDALVWGQGSGLSAFVAMREASKQSEVENLYAAMDEMMFKGIQYFFQNDEGKSAYSCYPARGNERYYDDNVWIGLDMVDWYTETEDRRFLTQAEAVWNYLIDYGWDETCGGGIHWRELNSHTTSKHSCSTAPTAVLGCKLYQVTGRQTYLDWAIKCYNYMLDNLQDPSDHLFYDNVRPNASDPNLPGDVEKNKYSYNSGQPLQAACMLYKITNEQKYLNEAYAIAASCHDKWFMPYRSKDLNLTFNILAPGHAWFNTIMCRGFFELYSIDNDRKYIDDIEKTMLHAWESSCHQSNNLLNDDDLRGGTSKNSWEILQQGALVELFARLAVLERESR</sequence>
<dbReference type="PROSITE" id="PS51257">
    <property type="entry name" value="PROKAR_LIPOPROTEIN"/>
    <property type="match status" value="1"/>
</dbReference>
<proteinExistence type="predicted"/>
<comment type="caution">
    <text evidence="2">The sequence shown here is derived from an EMBL/GenBank/DDBJ whole genome shotgun (WGS) entry which is preliminary data.</text>
</comment>
<feature type="chain" id="PRO_5045490283" evidence="1">
    <location>
        <begin position="25"/>
        <end position="523"/>
    </location>
</feature>
<gene>
    <name evidence="2" type="ORF">QHG74_18875</name>
</gene>
<dbReference type="SUPFAM" id="SSF48208">
    <property type="entry name" value="Six-hairpin glycosidases"/>
    <property type="match status" value="1"/>
</dbReference>
<dbReference type="Pfam" id="PF03663">
    <property type="entry name" value="Glyco_hydro_76"/>
    <property type="match status" value="1"/>
</dbReference>